<accession>A0A0K2Y8P0</accession>
<organism evidence="1 2">
    <name type="scientific">Helicobacter ailurogastricus</name>
    <dbReference type="NCBI Taxonomy" id="1578720"/>
    <lineage>
        <taxon>Bacteria</taxon>
        <taxon>Pseudomonadati</taxon>
        <taxon>Campylobacterota</taxon>
        <taxon>Epsilonproteobacteria</taxon>
        <taxon>Campylobacterales</taxon>
        <taxon>Helicobacteraceae</taxon>
        <taxon>Helicobacter</taxon>
    </lineage>
</organism>
<reference evidence="2" key="1">
    <citation type="submission" date="2014-12" db="EMBL/GenBank/DDBJ databases">
        <authorList>
            <person name="Jaenicke S."/>
        </authorList>
    </citation>
    <scope>NUCLEOTIDE SEQUENCE [LARGE SCALE GENOMIC DNA]</scope>
</reference>
<dbReference type="Proteomes" id="UP000043437">
    <property type="component" value="Unassembled WGS sequence"/>
</dbReference>
<dbReference type="EMBL" id="CDMG01000004">
    <property type="protein sequence ID" value="CRI32219.1"/>
    <property type="molecule type" value="Genomic_DNA"/>
</dbReference>
<dbReference type="AlphaFoldDB" id="A0A0K2Y8P0"/>
<sequence length="41" mass="4637">MWLKTTAFIKHFFENCPITTSFVPKVGQDGVKILKIPAKSN</sequence>
<name>A0A0K2Y8P0_9HELI</name>
<evidence type="ECO:0000313" key="2">
    <source>
        <dbReference type="Proteomes" id="UP000043437"/>
    </source>
</evidence>
<gene>
    <name evidence="1" type="ORF">HAL07_06940</name>
</gene>
<protein>
    <submittedName>
        <fullName evidence="1">Uncharacterized protein</fullName>
    </submittedName>
</protein>
<evidence type="ECO:0000313" key="1">
    <source>
        <dbReference type="EMBL" id="CRI32219.1"/>
    </source>
</evidence>
<proteinExistence type="predicted"/>